<feature type="transmembrane region" description="Helical" evidence="8">
    <location>
        <begin position="187"/>
        <end position="213"/>
    </location>
</feature>
<feature type="transmembrane region" description="Helical" evidence="8">
    <location>
        <begin position="220"/>
        <end position="242"/>
    </location>
</feature>
<accession>A0AAW9S7G7</accession>
<evidence type="ECO:0000256" key="2">
    <source>
        <dbReference type="ARBA" id="ARBA00022475"/>
    </source>
</evidence>
<sequence>MEIFQLKYRKQWIKMSLGAYFFIYLFVHLYTLDLHSMPWFDETYMSSLTKEFSETGEFRRSIAADNLEKPTEPTYGPVFFVLTTLSTRLLGFEIFSYRLVVFFSGLLLVAVLTLFYRLFHTSLYASLGLAFVLAHDPFFSLAMHEGRNDLTAAFFMLCALYFFFKGYKKAVILQKGPVAFLRPAIFSGIWVAIALLTSPRAGFILPFIALFFLSLGRRYWTCFAIWSGIIGALYSIWVFYAYGGYPRFFQHFLALSTEFTKLNENRVLYIPKHQWLLIPVALVALCYQLIIYRLQAFRNIVFSVGLAGLCLFYVLVFDLGPYSSYAIPYYYLLIFSALIPMARFIPASREI</sequence>
<organism evidence="10 11">
    <name type="scientific">Rapidithrix thailandica</name>
    <dbReference type="NCBI Taxonomy" id="413964"/>
    <lineage>
        <taxon>Bacteria</taxon>
        <taxon>Pseudomonadati</taxon>
        <taxon>Bacteroidota</taxon>
        <taxon>Cytophagia</taxon>
        <taxon>Cytophagales</taxon>
        <taxon>Flammeovirgaceae</taxon>
        <taxon>Rapidithrix</taxon>
    </lineage>
</organism>
<evidence type="ECO:0000313" key="11">
    <source>
        <dbReference type="Proteomes" id="UP001403385"/>
    </source>
</evidence>
<gene>
    <name evidence="10" type="ORF">AAG747_02175</name>
</gene>
<comment type="subcellular location">
    <subcellularLocation>
        <location evidence="1">Cell membrane</location>
        <topology evidence="1">Multi-pass membrane protein</topology>
    </subcellularLocation>
</comment>
<dbReference type="AlphaFoldDB" id="A0AAW9S7G7"/>
<keyword evidence="3" id="KW-0328">Glycosyltransferase</keyword>
<feature type="domain" description="Glycosyltransferase RgtA/B/C/D-like" evidence="9">
    <location>
        <begin position="76"/>
        <end position="236"/>
    </location>
</feature>
<comment type="caution">
    <text evidence="10">The sequence shown here is derived from an EMBL/GenBank/DDBJ whole genome shotgun (WGS) entry which is preliminary data.</text>
</comment>
<keyword evidence="6 8" id="KW-1133">Transmembrane helix</keyword>
<feature type="transmembrane region" description="Helical" evidence="8">
    <location>
        <begin position="150"/>
        <end position="167"/>
    </location>
</feature>
<keyword evidence="7 8" id="KW-0472">Membrane</keyword>
<evidence type="ECO:0000256" key="4">
    <source>
        <dbReference type="ARBA" id="ARBA00022679"/>
    </source>
</evidence>
<dbReference type="RefSeq" id="WP_346819478.1">
    <property type="nucleotide sequence ID" value="NZ_JBDKWZ010000001.1"/>
</dbReference>
<keyword evidence="4" id="KW-0808">Transferase</keyword>
<evidence type="ECO:0000259" key="9">
    <source>
        <dbReference type="Pfam" id="PF13231"/>
    </source>
</evidence>
<dbReference type="InterPro" id="IPR038731">
    <property type="entry name" value="RgtA/B/C-like"/>
</dbReference>
<evidence type="ECO:0000256" key="5">
    <source>
        <dbReference type="ARBA" id="ARBA00022692"/>
    </source>
</evidence>
<dbReference type="GO" id="GO:0009103">
    <property type="term" value="P:lipopolysaccharide biosynthetic process"/>
    <property type="evidence" value="ECO:0007669"/>
    <property type="project" value="UniProtKB-ARBA"/>
</dbReference>
<dbReference type="PANTHER" id="PTHR33908:SF11">
    <property type="entry name" value="MEMBRANE PROTEIN"/>
    <property type="match status" value="1"/>
</dbReference>
<evidence type="ECO:0000256" key="3">
    <source>
        <dbReference type="ARBA" id="ARBA00022676"/>
    </source>
</evidence>
<feature type="transmembrane region" description="Helical" evidence="8">
    <location>
        <begin position="124"/>
        <end position="143"/>
    </location>
</feature>
<keyword evidence="2" id="KW-1003">Cell membrane</keyword>
<protein>
    <recommendedName>
        <fullName evidence="9">Glycosyltransferase RgtA/B/C/D-like domain-containing protein</fullName>
    </recommendedName>
</protein>
<feature type="transmembrane region" description="Helical" evidence="8">
    <location>
        <begin position="329"/>
        <end position="346"/>
    </location>
</feature>
<feature type="transmembrane region" description="Helical" evidence="8">
    <location>
        <begin position="99"/>
        <end position="118"/>
    </location>
</feature>
<reference evidence="10 11" key="1">
    <citation type="submission" date="2024-04" db="EMBL/GenBank/DDBJ databases">
        <title>Novel genus in family Flammeovirgaceae.</title>
        <authorList>
            <person name="Nguyen T.H."/>
            <person name="Vuong T.Q."/>
            <person name="Le H."/>
            <person name="Kim S.-G."/>
        </authorList>
    </citation>
    <scope>NUCLEOTIDE SEQUENCE [LARGE SCALE GENOMIC DNA]</scope>
    <source>
        <strain evidence="10 11">JCM 23209</strain>
    </source>
</reference>
<evidence type="ECO:0000256" key="1">
    <source>
        <dbReference type="ARBA" id="ARBA00004651"/>
    </source>
</evidence>
<evidence type="ECO:0000256" key="7">
    <source>
        <dbReference type="ARBA" id="ARBA00023136"/>
    </source>
</evidence>
<dbReference type="EMBL" id="JBDKWZ010000001">
    <property type="protein sequence ID" value="MEN7546696.1"/>
    <property type="molecule type" value="Genomic_DNA"/>
</dbReference>
<dbReference type="InterPro" id="IPR050297">
    <property type="entry name" value="LipidA_mod_glycosyltrf_83"/>
</dbReference>
<dbReference type="GO" id="GO:0016763">
    <property type="term" value="F:pentosyltransferase activity"/>
    <property type="evidence" value="ECO:0007669"/>
    <property type="project" value="TreeGrafter"/>
</dbReference>
<dbReference type="Pfam" id="PF13231">
    <property type="entry name" value="PMT_2"/>
    <property type="match status" value="1"/>
</dbReference>
<evidence type="ECO:0000256" key="8">
    <source>
        <dbReference type="SAM" id="Phobius"/>
    </source>
</evidence>
<dbReference type="GO" id="GO:0005886">
    <property type="term" value="C:plasma membrane"/>
    <property type="evidence" value="ECO:0007669"/>
    <property type="project" value="UniProtKB-SubCell"/>
</dbReference>
<evidence type="ECO:0000313" key="10">
    <source>
        <dbReference type="EMBL" id="MEN7546696.1"/>
    </source>
</evidence>
<name>A0AAW9S7G7_9BACT</name>
<feature type="transmembrane region" description="Helical" evidence="8">
    <location>
        <begin position="299"/>
        <end position="317"/>
    </location>
</feature>
<dbReference type="PANTHER" id="PTHR33908">
    <property type="entry name" value="MANNOSYLTRANSFERASE YKCB-RELATED"/>
    <property type="match status" value="1"/>
</dbReference>
<evidence type="ECO:0000256" key="6">
    <source>
        <dbReference type="ARBA" id="ARBA00022989"/>
    </source>
</evidence>
<proteinExistence type="predicted"/>
<feature type="transmembrane region" description="Helical" evidence="8">
    <location>
        <begin position="12"/>
        <end position="31"/>
    </location>
</feature>
<dbReference type="Proteomes" id="UP001403385">
    <property type="component" value="Unassembled WGS sequence"/>
</dbReference>
<feature type="transmembrane region" description="Helical" evidence="8">
    <location>
        <begin position="275"/>
        <end position="292"/>
    </location>
</feature>
<keyword evidence="11" id="KW-1185">Reference proteome</keyword>
<keyword evidence="5 8" id="KW-0812">Transmembrane</keyword>